<feature type="compositionally biased region" description="Polar residues" evidence="1">
    <location>
        <begin position="11"/>
        <end position="20"/>
    </location>
</feature>
<comment type="caution">
    <text evidence="2">The sequence shown here is derived from an EMBL/GenBank/DDBJ whole genome shotgun (WGS) entry which is preliminary data.</text>
</comment>
<evidence type="ECO:0000313" key="2">
    <source>
        <dbReference type="EMBL" id="KAK6274339.1"/>
    </source>
</evidence>
<organism evidence="2 3">
    <name type="scientific">Coregonus suidteri</name>
    <dbReference type="NCBI Taxonomy" id="861788"/>
    <lineage>
        <taxon>Eukaryota</taxon>
        <taxon>Metazoa</taxon>
        <taxon>Chordata</taxon>
        <taxon>Craniata</taxon>
        <taxon>Vertebrata</taxon>
        <taxon>Euteleostomi</taxon>
        <taxon>Actinopterygii</taxon>
        <taxon>Neopterygii</taxon>
        <taxon>Teleostei</taxon>
        <taxon>Protacanthopterygii</taxon>
        <taxon>Salmoniformes</taxon>
        <taxon>Salmonidae</taxon>
        <taxon>Coregoninae</taxon>
        <taxon>Coregonus</taxon>
    </lineage>
</organism>
<name>A0AAN8Q3I6_9TELE</name>
<evidence type="ECO:0000256" key="1">
    <source>
        <dbReference type="SAM" id="MobiDB-lite"/>
    </source>
</evidence>
<dbReference type="EMBL" id="JAGTTL010002023">
    <property type="protein sequence ID" value="KAK6274339.1"/>
    <property type="molecule type" value="Genomic_DNA"/>
</dbReference>
<accession>A0AAN8Q3I6</accession>
<dbReference type="AlphaFoldDB" id="A0AAN8Q3I6"/>
<feature type="compositionally biased region" description="Polar residues" evidence="1">
    <location>
        <begin position="73"/>
        <end position="87"/>
    </location>
</feature>
<gene>
    <name evidence="2" type="ORF">J4Q44_G00392590</name>
</gene>
<keyword evidence="3" id="KW-1185">Reference proteome</keyword>
<sequence>MGVPNKLAGHWTTQKNTSPQEALAFGTPVTSHPPWVRCILFPPATWSEYNFSSTCWPSCCSRPFQTCPFTSRTDVTTQKTQLDTSGLTDKDPQNQ</sequence>
<dbReference type="Proteomes" id="UP001356427">
    <property type="component" value="Unassembled WGS sequence"/>
</dbReference>
<proteinExistence type="predicted"/>
<protein>
    <submittedName>
        <fullName evidence="2">Uncharacterized protein</fullName>
    </submittedName>
</protein>
<reference evidence="2 3" key="1">
    <citation type="submission" date="2021-04" db="EMBL/GenBank/DDBJ databases">
        <authorList>
            <person name="De Guttry C."/>
            <person name="Zahm M."/>
            <person name="Klopp C."/>
            <person name="Cabau C."/>
            <person name="Louis A."/>
            <person name="Berthelot C."/>
            <person name="Parey E."/>
            <person name="Roest Crollius H."/>
            <person name="Montfort J."/>
            <person name="Robinson-Rechavi M."/>
            <person name="Bucao C."/>
            <person name="Bouchez O."/>
            <person name="Gislard M."/>
            <person name="Lluch J."/>
            <person name="Milhes M."/>
            <person name="Lampietro C."/>
            <person name="Lopez Roques C."/>
            <person name="Donnadieu C."/>
            <person name="Braasch I."/>
            <person name="Desvignes T."/>
            <person name="Postlethwait J."/>
            <person name="Bobe J."/>
            <person name="Wedekind C."/>
            <person name="Guiguen Y."/>
        </authorList>
    </citation>
    <scope>NUCLEOTIDE SEQUENCE [LARGE SCALE GENOMIC DNA]</scope>
    <source>
        <strain evidence="2">Cs_M1</strain>
        <tissue evidence="2">Blood</tissue>
    </source>
</reference>
<evidence type="ECO:0000313" key="3">
    <source>
        <dbReference type="Proteomes" id="UP001356427"/>
    </source>
</evidence>
<feature type="region of interest" description="Disordered" evidence="1">
    <location>
        <begin position="73"/>
        <end position="95"/>
    </location>
</feature>
<feature type="region of interest" description="Disordered" evidence="1">
    <location>
        <begin position="1"/>
        <end position="20"/>
    </location>
</feature>